<dbReference type="RefSeq" id="WP_003665882.1">
    <property type="nucleotide sequence ID" value="NZ_AAPZ02000002.1"/>
</dbReference>
<name>B3XRY9_LIMR1</name>
<gene>
    <name evidence="3" type="ORF">Lreu23DRAFT_3074</name>
</gene>
<evidence type="ECO:0000256" key="2">
    <source>
        <dbReference type="SAM" id="SignalP"/>
    </source>
</evidence>
<proteinExistence type="predicted"/>
<feature type="region of interest" description="Disordered" evidence="1">
    <location>
        <begin position="26"/>
        <end position="107"/>
    </location>
</feature>
<dbReference type="AlphaFoldDB" id="B3XRY9"/>
<evidence type="ECO:0000256" key="1">
    <source>
        <dbReference type="SAM" id="MobiDB-lite"/>
    </source>
</evidence>
<reference evidence="4" key="1">
    <citation type="submission" date="2008-06" db="EMBL/GenBank/DDBJ databases">
        <title>Permanent draft sequence of Lactobacillus reuteri 100-23.</title>
        <authorList>
            <consortium name="US DOE Joint Genome Institute"/>
            <person name="Copeland A."/>
            <person name="Lucas S."/>
            <person name="Lapidus A."/>
            <person name="Barry K."/>
            <person name="Detter J.C."/>
            <person name="Glavina del Rio T."/>
            <person name="Hammon N."/>
            <person name="Israni S."/>
            <person name="Dalin E."/>
            <person name="Tice H."/>
            <person name="Pitluck S."/>
            <person name="Sun H."/>
            <person name="Schmutz J."/>
            <person name="Larimer F."/>
            <person name="Land M."/>
            <person name="Hauser L."/>
            <person name="Walter J."/>
            <person name="Heng N.C.K."/>
            <person name="Tannock G.W."/>
            <person name="Richardson P."/>
        </authorList>
    </citation>
    <scope>NUCLEOTIDE SEQUENCE [LARGE SCALE GENOMIC DNA]</scope>
    <source>
        <strain evidence="4">DSM 17509 / CIP 109821 / 100-23</strain>
    </source>
</reference>
<feature type="signal peptide" evidence="2">
    <location>
        <begin position="1"/>
        <end position="23"/>
    </location>
</feature>
<accession>B3XRY9</accession>
<evidence type="ECO:0008006" key="5">
    <source>
        <dbReference type="Google" id="ProtNLM"/>
    </source>
</evidence>
<dbReference type="PROSITE" id="PS51257">
    <property type="entry name" value="PROKAR_LIPOPROTEIN"/>
    <property type="match status" value="1"/>
</dbReference>
<feature type="compositionally biased region" description="Low complexity" evidence="1">
    <location>
        <begin position="59"/>
        <end position="94"/>
    </location>
</feature>
<dbReference type="EMBL" id="AAPZ02000002">
    <property type="protein sequence ID" value="EDX41563.1"/>
    <property type="molecule type" value="Genomic_DNA"/>
</dbReference>
<organism evidence="3 4">
    <name type="scientific">Limosilactobacillus reuteri subsp. rodentium (strain DSM 17509 / CIP 109821 / 100-23)</name>
    <name type="common">Lactobacillus reuteri</name>
    <dbReference type="NCBI Taxonomy" id="349123"/>
    <lineage>
        <taxon>Bacteria</taxon>
        <taxon>Bacillati</taxon>
        <taxon>Bacillota</taxon>
        <taxon>Bacilli</taxon>
        <taxon>Lactobacillales</taxon>
        <taxon>Lactobacillaceae</taxon>
        <taxon>Limosilactobacillus</taxon>
    </lineage>
</organism>
<protein>
    <recommendedName>
        <fullName evidence="5">Lipoprotein</fullName>
    </recommendedName>
</protein>
<feature type="chain" id="PRO_5002800123" description="Lipoprotein" evidence="2">
    <location>
        <begin position="24"/>
        <end position="182"/>
    </location>
</feature>
<evidence type="ECO:0000313" key="3">
    <source>
        <dbReference type="EMBL" id="EDX41563.1"/>
    </source>
</evidence>
<feature type="compositionally biased region" description="Polar residues" evidence="1">
    <location>
        <begin position="167"/>
        <end position="182"/>
    </location>
</feature>
<comment type="caution">
    <text evidence="3">The sequence shown here is derived from an EMBL/GenBank/DDBJ whole genome shotgun (WGS) entry which is preliminary data.</text>
</comment>
<feature type="compositionally biased region" description="Basic and acidic residues" evidence="1">
    <location>
        <begin position="35"/>
        <end position="48"/>
    </location>
</feature>
<feature type="compositionally biased region" description="Basic residues" evidence="1">
    <location>
        <begin position="49"/>
        <end position="58"/>
    </location>
</feature>
<evidence type="ECO:0000313" key="4">
    <source>
        <dbReference type="Proteomes" id="UP000003853"/>
    </source>
</evidence>
<feature type="region of interest" description="Disordered" evidence="1">
    <location>
        <begin position="163"/>
        <end position="182"/>
    </location>
</feature>
<sequence length="182" mass="19881">MIKHKLVLISAASLLCLTMGACGNQNNEASQSASESREASSLKKDNSKLKKQNKKKRSSSTSSSSSQSNQDTQSSTQHSSNNGIPSNPSSSQNSSDEDKLNKALNEPYKGYPSYAAYCEANGGDPEVQAETARMQHDHNVKQGIENPDGSETQNFQNWVSARDNAWDNGNDNFPAYDQNTQW</sequence>
<dbReference type="Proteomes" id="UP000003853">
    <property type="component" value="Unassembled WGS sequence"/>
</dbReference>
<dbReference type="PATRIC" id="fig|349123.13.peg.77"/>
<keyword evidence="2" id="KW-0732">Signal</keyword>